<dbReference type="PANTHER" id="PTHR43651">
    <property type="entry name" value="1,4-ALPHA-GLUCAN-BRANCHING ENZYME"/>
    <property type="match status" value="1"/>
</dbReference>
<feature type="active site" description="Nucleophile" evidence="15">
    <location>
        <position position="263"/>
    </location>
</feature>
<dbReference type="AlphaFoldDB" id="A0AAN2C8Y8"/>
<feature type="binding site" evidence="16">
    <location>
        <begin position="388"/>
        <end position="393"/>
    </location>
    <ligand>
        <name>substrate</name>
    </ligand>
</feature>
<evidence type="ECO:0000256" key="15">
    <source>
        <dbReference type="PIRSR" id="PIRSR006337-1"/>
    </source>
</evidence>
<dbReference type="CDD" id="cd02853">
    <property type="entry name" value="E_set_MTHase_like_N"/>
    <property type="match status" value="1"/>
</dbReference>
<dbReference type="EC" id="3.2.1.141" evidence="4 13"/>
<evidence type="ECO:0000256" key="14">
    <source>
        <dbReference type="PIRNR" id="PIRNR006337"/>
    </source>
</evidence>
<dbReference type="InterPro" id="IPR013783">
    <property type="entry name" value="Ig-like_fold"/>
</dbReference>
<evidence type="ECO:0000256" key="3">
    <source>
        <dbReference type="ARBA" id="ARBA00008061"/>
    </source>
</evidence>
<dbReference type="KEGG" id="vab:WPS_07040"/>
<dbReference type="SUPFAM" id="SSF51445">
    <property type="entry name" value="(Trans)glycosidases"/>
    <property type="match status" value="1"/>
</dbReference>
<feature type="domain" description="Glycosyl hydrolase family 13 catalytic" evidence="18">
    <location>
        <begin position="116"/>
        <end position="512"/>
    </location>
</feature>
<dbReference type="InterPro" id="IPR044901">
    <property type="entry name" value="Trehalose_TreZ_E-set_sf"/>
</dbReference>
<dbReference type="Gene3D" id="2.60.40.10">
    <property type="entry name" value="Immunoglobulins"/>
    <property type="match status" value="1"/>
</dbReference>
<evidence type="ECO:0000259" key="18">
    <source>
        <dbReference type="SMART" id="SM00642"/>
    </source>
</evidence>
<comment type="pathway">
    <text evidence="2 14">Glycan biosynthesis; trehalose biosynthesis.</text>
</comment>
<keyword evidence="8" id="KW-0119">Carbohydrate metabolism</keyword>
<dbReference type="Pfam" id="PF00128">
    <property type="entry name" value="Alpha-amylase"/>
    <property type="match status" value="1"/>
</dbReference>
<comment type="similarity">
    <text evidence="3 14">Belongs to the glycosyl hydrolase 13 family.</text>
</comment>
<dbReference type="InterPro" id="IPR014756">
    <property type="entry name" value="Ig_E-set"/>
</dbReference>
<dbReference type="GO" id="GO:0033942">
    <property type="term" value="F:4-alpha-D-(1-&gt;4)-alpha-D-glucanotrehalose trehalohydrolase activity"/>
    <property type="evidence" value="ECO:0007669"/>
    <property type="project" value="UniProtKB-EC"/>
</dbReference>
<dbReference type="PANTHER" id="PTHR43651:SF11">
    <property type="entry name" value="MALTO-OLIGOSYLTREHALOSE TREHALOHYDROLASE"/>
    <property type="match status" value="1"/>
</dbReference>
<dbReference type="SMART" id="SM00642">
    <property type="entry name" value="Aamy"/>
    <property type="match status" value="1"/>
</dbReference>
<feature type="binding site" evidence="16">
    <location>
        <begin position="317"/>
        <end position="321"/>
    </location>
    <ligand>
        <name>substrate</name>
    </ligand>
</feature>
<gene>
    <name evidence="19" type="ORF">WPS_07040</name>
</gene>
<reference evidence="19 20" key="1">
    <citation type="journal article" date="2022" name="ISME Commun">
        <title>Vulcanimicrobium alpinus gen. nov. sp. nov., the first cultivated representative of the candidate phylum 'Eremiobacterota', is a metabolically versatile aerobic anoxygenic phototroph.</title>
        <authorList>
            <person name="Yabe S."/>
            <person name="Muto K."/>
            <person name="Abe K."/>
            <person name="Yokota A."/>
            <person name="Staudigel H."/>
            <person name="Tebo B.M."/>
        </authorList>
    </citation>
    <scope>NUCLEOTIDE SEQUENCE [LARGE SCALE GENOMIC DNA]</scope>
    <source>
        <strain evidence="19 20">WC8-2</strain>
    </source>
</reference>
<dbReference type="Gene3D" id="1.10.10.760">
    <property type="entry name" value="E-set domains of sugar-utilizing enzymes"/>
    <property type="match status" value="1"/>
</dbReference>
<protein>
    <recommendedName>
        <fullName evidence="5 13">Malto-oligosyltrehalose trehalohydrolase</fullName>
        <shortName evidence="14">MTHase</shortName>
        <ecNumber evidence="4 13">3.2.1.141</ecNumber>
    </recommendedName>
    <alternativeName>
        <fullName evidence="11 14">4-alpha-D-((1-&gt;4)-alpha-D-glucano)trehalose trehalohydrolase</fullName>
    </alternativeName>
    <alternativeName>
        <fullName evidence="10 14">Maltooligosyl trehalose trehalohydrolase</fullName>
    </alternativeName>
</protein>
<keyword evidence="6" id="KW-0963">Cytoplasm</keyword>
<evidence type="ECO:0000256" key="12">
    <source>
        <dbReference type="ARBA" id="ARBA00034013"/>
    </source>
</evidence>
<dbReference type="Gene3D" id="3.20.20.80">
    <property type="entry name" value="Glycosidases"/>
    <property type="match status" value="1"/>
</dbReference>
<evidence type="ECO:0000256" key="4">
    <source>
        <dbReference type="ARBA" id="ARBA00012268"/>
    </source>
</evidence>
<dbReference type="EMBL" id="AP025523">
    <property type="protein sequence ID" value="BDE05428.1"/>
    <property type="molecule type" value="Genomic_DNA"/>
</dbReference>
<dbReference type="NCBIfam" id="TIGR02402">
    <property type="entry name" value="trehalose_TreZ"/>
    <property type="match status" value="1"/>
</dbReference>
<dbReference type="PIRSF" id="PIRSF006337">
    <property type="entry name" value="Trehalose_TreZ"/>
    <property type="match status" value="1"/>
</dbReference>
<evidence type="ECO:0000256" key="1">
    <source>
        <dbReference type="ARBA" id="ARBA00004496"/>
    </source>
</evidence>
<dbReference type="Pfam" id="PF11941">
    <property type="entry name" value="DUF3459"/>
    <property type="match status" value="1"/>
</dbReference>
<proteinExistence type="inferred from homology"/>
<dbReference type="InterPro" id="IPR017853">
    <property type="entry name" value="GH"/>
</dbReference>
<dbReference type="Proteomes" id="UP001317532">
    <property type="component" value="Chromosome"/>
</dbReference>
<dbReference type="InterPro" id="IPR022567">
    <property type="entry name" value="DUF3459"/>
</dbReference>
<evidence type="ECO:0000256" key="2">
    <source>
        <dbReference type="ARBA" id="ARBA00005199"/>
    </source>
</evidence>
<keyword evidence="7 14" id="KW-0378">Hydrolase</keyword>
<dbReference type="CDD" id="cd11325">
    <property type="entry name" value="AmyAc_GTHase"/>
    <property type="match status" value="1"/>
</dbReference>
<dbReference type="GO" id="GO:0005737">
    <property type="term" value="C:cytoplasm"/>
    <property type="evidence" value="ECO:0007669"/>
    <property type="project" value="UniProtKB-SubCell"/>
</dbReference>
<evidence type="ECO:0000256" key="9">
    <source>
        <dbReference type="ARBA" id="ARBA00023295"/>
    </source>
</evidence>
<dbReference type="GO" id="GO:0005992">
    <property type="term" value="P:trehalose biosynthetic process"/>
    <property type="evidence" value="ECO:0007669"/>
    <property type="project" value="UniProtKB-UniRule"/>
</dbReference>
<evidence type="ECO:0000256" key="16">
    <source>
        <dbReference type="PIRSR" id="PIRSR006337-2"/>
    </source>
</evidence>
<feature type="binding site" evidence="16">
    <location>
        <begin position="261"/>
        <end position="266"/>
    </location>
    <ligand>
        <name>substrate</name>
    </ligand>
</feature>
<organism evidence="19 20">
    <name type="scientific">Vulcanimicrobium alpinum</name>
    <dbReference type="NCBI Taxonomy" id="3016050"/>
    <lineage>
        <taxon>Bacteria</taxon>
        <taxon>Bacillati</taxon>
        <taxon>Vulcanimicrobiota</taxon>
        <taxon>Vulcanimicrobiia</taxon>
        <taxon>Vulcanimicrobiales</taxon>
        <taxon>Vulcanimicrobiaceae</taxon>
        <taxon>Vulcanimicrobium</taxon>
    </lineage>
</organism>
<evidence type="ECO:0000256" key="6">
    <source>
        <dbReference type="ARBA" id="ARBA00022490"/>
    </source>
</evidence>
<evidence type="ECO:0000313" key="19">
    <source>
        <dbReference type="EMBL" id="BDE05428.1"/>
    </source>
</evidence>
<evidence type="ECO:0000256" key="11">
    <source>
        <dbReference type="ARBA" id="ARBA00033284"/>
    </source>
</evidence>
<evidence type="ECO:0000256" key="10">
    <source>
        <dbReference type="ARBA" id="ARBA00032057"/>
    </source>
</evidence>
<comment type="subcellular location">
    <subcellularLocation>
        <location evidence="1 15">Cytoplasm</location>
    </subcellularLocation>
</comment>
<dbReference type="InterPro" id="IPR012768">
    <property type="entry name" value="Trehalose_TreZ"/>
</dbReference>
<name>A0AAN2C8Y8_UNVUL</name>
<evidence type="ECO:0000256" key="5">
    <source>
        <dbReference type="ARBA" id="ARBA00015938"/>
    </source>
</evidence>
<feature type="site" description="Transition state stabilizer" evidence="17">
    <location>
        <position position="389"/>
    </location>
</feature>
<keyword evidence="20" id="KW-1185">Reference proteome</keyword>
<dbReference type="InterPro" id="IPR006047">
    <property type="entry name" value="GH13_cat_dom"/>
</dbReference>
<dbReference type="RefSeq" id="WP_317996466.1">
    <property type="nucleotide sequence ID" value="NZ_AP025523.1"/>
</dbReference>
<comment type="catalytic activity">
    <reaction evidence="12 14">
        <text>hydrolysis of (1-&gt;4)-alpha-D-glucosidic linkage in 4-alpha-D-[(1-&gt;4)-alpha-D-glucanosyl]n trehalose to yield trehalose and (1-&gt;4)-alpha-D-glucan.</text>
        <dbReference type="EC" id="3.2.1.141"/>
    </reaction>
</comment>
<evidence type="ECO:0000256" key="8">
    <source>
        <dbReference type="ARBA" id="ARBA00023277"/>
    </source>
</evidence>
<feature type="active site" description="Proton donor" evidence="15">
    <location>
        <position position="299"/>
    </location>
</feature>
<dbReference type="SUPFAM" id="SSF81296">
    <property type="entry name" value="E set domains"/>
    <property type="match status" value="1"/>
</dbReference>
<keyword evidence="9 14" id="KW-0326">Glycosidase</keyword>
<evidence type="ECO:0000256" key="17">
    <source>
        <dbReference type="PIRSR" id="PIRSR006337-3"/>
    </source>
</evidence>
<accession>A0AAN2C8Y8</accession>
<evidence type="ECO:0000256" key="7">
    <source>
        <dbReference type="ARBA" id="ARBA00022801"/>
    </source>
</evidence>
<evidence type="ECO:0000256" key="13">
    <source>
        <dbReference type="NCBIfam" id="TIGR02402"/>
    </source>
</evidence>
<sequence length="602" mass="66001">MTFAHAMPFGAELRGDGVRFSLWAPSRSEVRVDVDGAEHALDAAGDGWFRGDVPHARARSRYRFAFDGSGLRVPDPASRFQPDGVHGASQVVDPRAYRWRTEGWCGRPWHESVVYELHVGTFTPEGTYRGAIARLDALVDLGITAIELMPLAQPAGDRNWGYDGTLLYAPQRAYGTPHELKELIDAAHERGLTVLLDAVYNHFGPEGNYLHAYAAPFFTERRGTPWGAAIDFDGAHAATVRDFFVQNALYWLLEYRFDGLRLDAVHEIFSEAQPHVLDEIALRVRAGVEPDRIVHLVIENDANRASLLDRYDAQWNDDAHHALHVLVTGERDGYYRDYADAPARHLARALDEGFAYQGEPSPHRGGAPRGEPSAHRSASAFVDFLQNHDQVGNRALGERISAIATFDAVAAAASIVLLAPAVPLLFMGEEWAASTPFCFFTDFGPELGAAVTEGRRREFAAWPSFADPASLTRIPDPQDPQTMRGSVLRWDERTQAPHAAMLAHYRALLDVRRRLIAPHLRSGAYGDGSAVFGRALRVRWRFGDGARITLLANLSDTAATIPAGAEGTMLSSLAEIEAGDAASHLGPWAVGWYLSGSGVAVS</sequence>
<evidence type="ECO:0000313" key="20">
    <source>
        <dbReference type="Proteomes" id="UP001317532"/>
    </source>
</evidence>